<keyword evidence="4 9" id="KW-0689">Ribosomal protein</keyword>
<evidence type="ECO:0000256" key="7">
    <source>
        <dbReference type="SAM" id="MobiDB-lite"/>
    </source>
</evidence>
<dbReference type="NCBIfam" id="NF003219">
    <property type="entry name" value="PRK04191.1"/>
    <property type="match status" value="1"/>
</dbReference>
<dbReference type="InterPro" id="IPR009019">
    <property type="entry name" value="KH_sf_prok-type"/>
</dbReference>
<evidence type="ECO:0000256" key="2">
    <source>
        <dbReference type="ARBA" id="ARBA00022730"/>
    </source>
</evidence>
<feature type="compositionally biased region" description="Basic and acidic residues" evidence="7">
    <location>
        <begin position="233"/>
        <end position="245"/>
    </location>
</feature>
<dbReference type="PROSITE" id="PS50823">
    <property type="entry name" value="KH_TYPE_2"/>
    <property type="match status" value="1"/>
</dbReference>
<keyword evidence="2" id="KW-0699">rRNA-binding</keyword>
<dbReference type="PANTHER" id="PTHR11760:SF32">
    <property type="entry name" value="SMALL RIBOSOMAL SUBUNIT PROTEIN US3"/>
    <property type="match status" value="1"/>
</dbReference>
<evidence type="ECO:0000256" key="3">
    <source>
        <dbReference type="ARBA" id="ARBA00022884"/>
    </source>
</evidence>
<dbReference type="InterPro" id="IPR036419">
    <property type="entry name" value="Ribosomal_S3_C_sf"/>
</dbReference>
<accession>U3GQL3</accession>
<dbReference type="Pfam" id="PF07650">
    <property type="entry name" value="KH_2"/>
    <property type="match status" value="1"/>
</dbReference>
<dbReference type="HAMAP" id="MF_01309_A">
    <property type="entry name" value="Ribosomal_uS3_A"/>
    <property type="match status" value="1"/>
</dbReference>
<evidence type="ECO:0000256" key="1">
    <source>
        <dbReference type="ARBA" id="ARBA00010761"/>
    </source>
</evidence>
<dbReference type="GO" id="GO:1990904">
    <property type="term" value="C:ribonucleoprotein complex"/>
    <property type="evidence" value="ECO:0007669"/>
    <property type="project" value="UniProtKB-KW"/>
</dbReference>
<protein>
    <recommendedName>
        <fullName evidence="6">30S ribosomal protein S3</fullName>
    </recommendedName>
</protein>
<dbReference type="CDD" id="cd02411">
    <property type="entry name" value="KH-II_30S_S3_arch"/>
    <property type="match status" value="1"/>
</dbReference>
<evidence type="ECO:0000256" key="5">
    <source>
        <dbReference type="ARBA" id="ARBA00023274"/>
    </source>
</evidence>
<dbReference type="InterPro" id="IPR004044">
    <property type="entry name" value="KH_dom_type_2"/>
</dbReference>
<dbReference type="InterPro" id="IPR015946">
    <property type="entry name" value="KH_dom-like_a/b"/>
</dbReference>
<dbReference type="EMBL" id="KC999361">
    <property type="protein sequence ID" value="AGT99858.1"/>
    <property type="molecule type" value="Genomic_DNA"/>
</dbReference>
<dbReference type="InterPro" id="IPR027488">
    <property type="entry name" value="Ribosomal_uS3_arc"/>
</dbReference>
<evidence type="ECO:0000256" key="4">
    <source>
        <dbReference type="ARBA" id="ARBA00022980"/>
    </source>
</evidence>
<dbReference type="InterPro" id="IPR057258">
    <property type="entry name" value="Ribosomal_uS3"/>
</dbReference>
<comment type="similarity">
    <text evidence="1">Belongs to the universal ribosomal protein uS3 family.</text>
</comment>
<feature type="domain" description="KH type-2" evidence="8">
    <location>
        <begin position="16"/>
        <end position="85"/>
    </location>
</feature>
<evidence type="ECO:0000313" key="9">
    <source>
        <dbReference type="EMBL" id="AGT99858.1"/>
    </source>
</evidence>
<evidence type="ECO:0000259" key="8">
    <source>
        <dbReference type="PROSITE" id="PS50823"/>
    </source>
</evidence>
<dbReference type="NCBIfam" id="TIGR01008">
    <property type="entry name" value="uS3_euk_arch"/>
    <property type="match status" value="1"/>
</dbReference>
<dbReference type="GO" id="GO:0019843">
    <property type="term" value="F:rRNA binding"/>
    <property type="evidence" value="ECO:0007669"/>
    <property type="project" value="UniProtKB-KW"/>
</dbReference>
<dbReference type="SUPFAM" id="SSF54821">
    <property type="entry name" value="Ribosomal protein S3 C-terminal domain"/>
    <property type="match status" value="1"/>
</dbReference>
<sequence>MIEKQILKKKIKEYLLQDHIAGELPKGSYSKLELKKTPLGEKIIIYTSRPGLVVGSKGANINRLNKILKTKFEMENPEIEIAEIENPNLDPKSVAERIVSSFERFGPKRFKSLGYRALQDVINAGAIGAEIVISGRGVPSSRAKTWRFLAGHLKKSGDVSENLIKRGLSVARLKSGSVGVKVNILTPDIKLPDDIKFIERPVEVKEIKKEKIEEEKVKEKKKTKKAVKKKKAKENEKTPDKTNEQ</sequence>
<reference evidence="9" key="1">
    <citation type="journal article" date="2015" name="Nat. Commun.">
        <title>Diverse, uncultivated ultra-small bacterial cells in groundwater.</title>
        <authorList>
            <person name="Luef B."/>
            <person name="Frischkorn K.R."/>
            <person name="Wrighton K.C."/>
            <person name="Holman H.-Y.N."/>
            <person name="Birarda G."/>
            <person name="Thomas B.C."/>
            <person name="Singh A."/>
            <person name="Williams K.H."/>
            <person name="Siegerist C.E."/>
            <person name="Tringe S.G."/>
            <person name="Downing K.H."/>
            <person name="Comolli L.R."/>
            <person name="Banfield J.F."/>
        </authorList>
    </citation>
    <scope>NUCLEOTIDE SEQUENCE</scope>
</reference>
<dbReference type="Gene3D" id="3.30.1140.32">
    <property type="entry name" value="Ribosomal protein S3, C-terminal domain"/>
    <property type="match status" value="1"/>
</dbReference>
<proteinExistence type="inferred from homology"/>
<dbReference type="SMART" id="SM00322">
    <property type="entry name" value="KH"/>
    <property type="match status" value="1"/>
</dbReference>
<dbReference type="InterPro" id="IPR005703">
    <property type="entry name" value="Ribosomal_uS3_euk/arc"/>
</dbReference>
<dbReference type="GO" id="GO:0003735">
    <property type="term" value="F:structural constituent of ribosome"/>
    <property type="evidence" value="ECO:0007669"/>
    <property type="project" value="InterPro"/>
</dbReference>
<keyword evidence="5" id="KW-0687">Ribonucleoprotein</keyword>
<keyword evidence="3" id="KW-0694">RNA-binding</keyword>
<name>U3GQL3_9ZZZZ</name>
<dbReference type="Gene3D" id="3.30.300.20">
    <property type="match status" value="1"/>
</dbReference>
<evidence type="ECO:0000256" key="6">
    <source>
        <dbReference type="ARBA" id="ARBA00035521"/>
    </source>
</evidence>
<dbReference type="AlphaFoldDB" id="U3GQL3"/>
<dbReference type="SUPFAM" id="SSF54814">
    <property type="entry name" value="Prokaryotic type KH domain (KH-domain type II)"/>
    <property type="match status" value="1"/>
</dbReference>
<feature type="compositionally biased region" description="Basic residues" evidence="7">
    <location>
        <begin position="219"/>
        <end position="232"/>
    </location>
</feature>
<organism evidence="9">
    <name type="scientific">uncultured organism</name>
    <dbReference type="NCBI Taxonomy" id="155900"/>
    <lineage>
        <taxon>unclassified sequences</taxon>
        <taxon>environmental samples</taxon>
    </lineage>
</organism>
<dbReference type="InterPro" id="IPR004087">
    <property type="entry name" value="KH_dom"/>
</dbReference>
<dbReference type="InterPro" id="IPR001351">
    <property type="entry name" value="Ribosomal_uS3_C"/>
</dbReference>
<dbReference type="PANTHER" id="PTHR11760">
    <property type="entry name" value="30S/40S RIBOSOMAL PROTEIN S3"/>
    <property type="match status" value="1"/>
</dbReference>
<feature type="region of interest" description="Disordered" evidence="7">
    <location>
        <begin position="213"/>
        <end position="245"/>
    </location>
</feature>
<dbReference type="Pfam" id="PF00189">
    <property type="entry name" value="Ribosomal_S3_C"/>
    <property type="match status" value="1"/>
</dbReference>